<evidence type="ECO:0000313" key="2">
    <source>
        <dbReference type="Proteomes" id="UP000435036"/>
    </source>
</evidence>
<proteinExistence type="predicted"/>
<evidence type="ECO:0000313" key="1">
    <source>
        <dbReference type="EMBL" id="MVZ63813.1"/>
    </source>
</evidence>
<protein>
    <submittedName>
        <fullName evidence="1">Uncharacterized protein</fullName>
    </submittedName>
</protein>
<accession>A0A6N8L262</accession>
<organism evidence="1 2">
    <name type="scientific">Sphingobacterium humi</name>
    <dbReference type="NCBI Taxonomy" id="1796905"/>
    <lineage>
        <taxon>Bacteria</taxon>
        <taxon>Pseudomonadati</taxon>
        <taxon>Bacteroidota</taxon>
        <taxon>Sphingobacteriia</taxon>
        <taxon>Sphingobacteriales</taxon>
        <taxon>Sphingobacteriaceae</taxon>
        <taxon>Sphingobacterium</taxon>
    </lineage>
</organism>
<gene>
    <name evidence="1" type="ORF">GQF63_17450</name>
</gene>
<dbReference type="AlphaFoldDB" id="A0A6N8L262"/>
<dbReference type="EMBL" id="WSQA01000016">
    <property type="protein sequence ID" value="MVZ63813.1"/>
    <property type="molecule type" value="Genomic_DNA"/>
</dbReference>
<reference evidence="1 2" key="1">
    <citation type="submission" date="2019-12" db="EMBL/GenBank/DDBJ databases">
        <authorList>
            <person name="Dong K."/>
        </authorList>
    </citation>
    <scope>NUCLEOTIDE SEQUENCE [LARGE SCALE GENOMIC DNA]</scope>
    <source>
        <strain evidence="1 2">JCM 31225</strain>
    </source>
</reference>
<dbReference type="Proteomes" id="UP000435036">
    <property type="component" value="Unassembled WGS sequence"/>
</dbReference>
<sequence length="85" mass="9569">MKKIPLETILSTAKGLLRDGIETNRKKITFPVTIQGQPFYSPDGGNKEIEGEMWTMYTVDGKQWLIKIGEEVYNLGIYPNVYSGG</sequence>
<dbReference type="RefSeq" id="WP_160370532.1">
    <property type="nucleotide sequence ID" value="NZ_WSQA01000016.1"/>
</dbReference>
<keyword evidence="2" id="KW-1185">Reference proteome</keyword>
<comment type="caution">
    <text evidence="1">The sequence shown here is derived from an EMBL/GenBank/DDBJ whole genome shotgun (WGS) entry which is preliminary data.</text>
</comment>
<dbReference type="OrthoDB" id="711037at2"/>
<name>A0A6N8L262_9SPHI</name>